<sequence length="507" mass="55344">MQDLQARLRPHEAQILDRFRQRKTPAVQDAVTTLCLLGAQDLAGAVQAALQAGRDTRPELPDPSAALEAFQAAAAQRQLGMTHLLVKCLAEADPGLAEEAVNRLIESAPQAQGIMPVLRGLICEREGRFCEARAWFEKAGRLACSQADTIRSWHRVLEADQRWGAAHNFLCSLQDDGSLRRAPPAVIFEFLANLYLAGRFAEHCLSPLHQVLDGTRFEEAALAARLETALRSGQEEAAADALSRLRSGRLQLSDRFKRLADWCLLFSGREQIHGSFAALPFEHIPVLDAVHIKGSSGVCMIFFDSMGQENSLEVFQDFAELALQNGMGFLMIRDASGLGATAGFGASAGNPAQSAANLAAFLAQHGYNRSVTAGLSAAAISAVYFGQKISASGAMGLSTILYYPDYGTIKQGLSSKAIWYFYNRLITAPHQVVMDLRPSLSAPNSLYIENHAGAGSVFDANFRPRFEQADSVRAFYDDHNMHACWAWLQRHGLLKGRIKQFLDNALG</sequence>
<evidence type="ECO:0000313" key="2">
    <source>
        <dbReference type="Proteomes" id="UP000051326"/>
    </source>
</evidence>
<evidence type="ECO:0000313" key="1">
    <source>
        <dbReference type="EMBL" id="CUI01657.1"/>
    </source>
</evidence>
<gene>
    <name evidence="1" type="ORF">PHA8399_03803</name>
</gene>
<dbReference type="STRING" id="1396826.PHA8399_03803"/>
<dbReference type="Proteomes" id="UP000051326">
    <property type="component" value="Unassembled WGS sequence"/>
</dbReference>
<proteinExistence type="predicted"/>
<dbReference type="RefSeq" id="WP_058287653.1">
    <property type="nucleotide sequence ID" value="NZ_CYSR01000032.1"/>
</dbReference>
<accession>A0A0P1HDN2</accession>
<name>A0A0P1HDN2_9RHOB</name>
<reference evidence="1 2" key="1">
    <citation type="submission" date="2015-09" db="EMBL/GenBank/DDBJ databases">
        <authorList>
            <consortium name="Swine Surveillance"/>
        </authorList>
    </citation>
    <scope>NUCLEOTIDE SEQUENCE [LARGE SCALE GENOMIC DNA]</scope>
    <source>
        <strain evidence="1 2">CECT 8399</strain>
    </source>
</reference>
<dbReference type="AlphaFoldDB" id="A0A0P1HDN2"/>
<organism evidence="1 2">
    <name type="scientific">Leisingera aquaemixtae</name>
    <dbReference type="NCBI Taxonomy" id="1396826"/>
    <lineage>
        <taxon>Bacteria</taxon>
        <taxon>Pseudomonadati</taxon>
        <taxon>Pseudomonadota</taxon>
        <taxon>Alphaproteobacteria</taxon>
        <taxon>Rhodobacterales</taxon>
        <taxon>Roseobacteraceae</taxon>
        <taxon>Leisingera</taxon>
    </lineage>
</organism>
<dbReference type="EMBL" id="CYSR01000032">
    <property type="protein sequence ID" value="CUI01657.1"/>
    <property type="molecule type" value="Genomic_DNA"/>
</dbReference>
<protein>
    <submittedName>
        <fullName evidence="1">Uncharacterized protein</fullName>
    </submittedName>
</protein>